<dbReference type="GO" id="GO:0022857">
    <property type="term" value="F:transmembrane transporter activity"/>
    <property type="evidence" value="ECO:0007669"/>
    <property type="project" value="InterPro"/>
</dbReference>
<dbReference type="InterPro" id="IPR050930">
    <property type="entry name" value="MFS_Vesicular_Transporter"/>
</dbReference>
<evidence type="ECO:0000256" key="1">
    <source>
        <dbReference type="ARBA" id="ARBA00004141"/>
    </source>
</evidence>
<feature type="transmembrane region" description="Helical" evidence="7">
    <location>
        <begin position="302"/>
        <end position="319"/>
    </location>
</feature>
<evidence type="ECO:0000259" key="8">
    <source>
        <dbReference type="PROSITE" id="PS50850"/>
    </source>
</evidence>
<accession>A0A1L7XYA5</accession>
<dbReference type="InterPro" id="IPR036259">
    <property type="entry name" value="MFS_trans_sf"/>
</dbReference>
<feature type="transmembrane region" description="Helical" evidence="7">
    <location>
        <begin position="441"/>
        <end position="460"/>
    </location>
</feature>
<evidence type="ECO:0000256" key="7">
    <source>
        <dbReference type="SAM" id="Phobius"/>
    </source>
</evidence>
<feature type="transmembrane region" description="Helical" evidence="7">
    <location>
        <begin position="410"/>
        <end position="429"/>
    </location>
</feature>
<evidence type="ECO:0000256" key="5">
    <source>
        <dbReference type="ARBA" id="ARBA00023136"/>
    </source>
</evidence>
<reference evidence="9 10" key="1">
    <citation type="submission" date="2016-03" db="EMBL/GenBank/DDBJ databases">
        <authorList>
            <person name="Ploux O."/>
        </authorList>
    </citation>
    <scope>NUCLEOTIDE SEQUENCE [LARGE SCALE GENOMIC DNA]</scope>
    <source>
        <strain evidence="9 10">UAMH 11012</strain>
    </source>
</reference>
<dbReference type="Proteomes" id="UP000184330">
    <property type="component" value="Unassembled WGS sequence"/>
</dbReference>
<dbReference type="PANTHER" id="PTHR23506:SF37">
    <property type="entry name" value="MAJOR FACILITATOR SUPERFAMILY (MFS) PROFILE DOMAIN-CONTAINING PROTEIN"/>
    <property type="match status" value="1"/>
</dbReference>
<dbReference type="OrthoDB" id="5086884at2759"/>
<dbReference type="InterPro" id="IPR011701">
    <property type="entry name" value="MFS"/>
</dbReference>
<keyword evidence="2" id="KW-0813">Transport</keyword>
<feature type="transmembrane region" description="Helical" evidence="7">
    <location>
        <begin position="180"/>
        <end position="200"/>
    </location>
</feature>
<keyword evidence="10" id="KW-1185">Reference proteome</keyword>
<evidence type="ECO:0000256" key="4">
    <source>
        <dbReference type="ARBA" id="ARBA00022989"/>
    </source>
</evidence>
<evidence type="ECO:0000256" key="6">
    <source>
        <dbReference type="SAM" id="MobiDB-lite"/>
    </source>
</evidence>
<dbReference type="InterPro" id="IPR020846">
    <property type="entry name" value="MFS_dom"/>
</dbReference>
<feature type="transmembrane region" description="Helical" evidence="7">
    <location>
        <begin position="58"/>
        <end position="80"/>
    </location>
</feature>
<dbReference type="AlphaFoldDB" id="A0A1L7XYA5"/>
<feature type="transmembrane region" description="Helical" evidence="7">
    <location>
        <begin position="92"/>
        <end position="110"/>
    </location>
</feature>
<keyword evidence="5 7" id="KW-0472">Membrane</keyword>
<sequence>MATDYSKPPRGLKWRSNTLFIISTVGIGLFTDLFLYGIVVPILPFILNDRLNIPHSEIQKYVSALLACFAGASVLFSIPVGIIADKLQARQLPFLVGLFALLASTFLLYLGQTIGVLILARILQGISAAVVWTIGLAMVMDTVGSDKLGVTIGSIFSFISVGELAAPVLGGVVYKKAGAGAVFGMGFGLLAVDFAMRLAIIEKKTARKYGYDEDDEGCRGEDREADERTALLSNGQTKDENLEDWKIRTDQPSWIRKFPILYSLGNKRLLTAELVAFAQAILLAVFDATIPTEAQDLFNFDSLKVGLLFAPLILPYLLFGPLCGKGVDKYGARLAAGFGFGYLVLPLLLLRIPHAGGTAEIVKFCIFLSMSGCGLALISAPSIVEASYVVERYHQANKEFFGEEGPYAQLYAINSVVFSAGLTLGPLIAGGLRERIGFGNMNAVVAGLCAVVSGLSFAFLGKIPKVVDRHTFAGDF</sequence>
<name>A0A1L7XYA5_9HELO</name>
<feature type="transmembrane region" description="Helical" evidence="7">
    <location>
        <begin position="116"/>
        <end position="140"/>
    </location>
</feature>
<dbReference type="GO" id="GO:0016020">
    <property type="term" value="C:membrane"/>
    <property type="evidence" value="ECO:0007669"/>
    <property type="project" value="UniProtKB-SubCell"/>
</dbReference>
<evidence type="ECO:0000313" key="10">
    <source>
        <dbReference type="Proteomes" id="UP000184330"/>
    </source>
</evidence>
<dbReference type="EMBL" id="FJOG01000088">
    <property type="protein sequence ID" value="CZR69989.1"/>
    <property type="molecule type" value="Genomic_DNA"/>
</dbReference>
<feature type="domain" description="Major facilitator superfamily (MFS) profile" evidence="8">
    <location>
        <begin position="21"/>
        <end position="465"/>
    </location>
</feature>
<feature type="transmembrane region" description="Helical" evidence="7">
    <location>
        <begin position="152"/>
        <end position="174"/>
    </location>
</feature>
<feature type="region of interest" description="Disordered" evidence="6">
    <location>
        <begin position="212"/>
        <end position="233"/>
    </location>
</feature>
<keyword evidence="3 7" id="KW-0812">Transmembrane</keyword>
<dbReference type="Gene3D" id="1.20.1250.20">
    <property type="entry name" value="MFS general substrate transporter like domains"/>
    <property type="match status" value="2"/>
</dbReference>
<dbReference type="PROSITE" id="PS50850">
    <property type="entry name" value="MFS"/>
    <property type="match status" value="1"/>
</dbReference>
<dbReference type="CDD" id="cd17325">
    <property type="entry name" value="MFS_MdtG_SLC18_like"/>
    <property type="match status" value="1"/>
</dbReference>
<protein>
    <submittedName>
        <fullName evidence="9">Related to vesicular amine transporter</fullName>
    </submittedName>
</protein>
<organism evidence="9 10">
    <name type="scientific">Phialocephala subalpina</name>
    <dbReference type="NCBI Taxonomy" id="576137"/>
    <lineage>
        <taxon>Eukaryota</taxon>
        <taxon>Fungi</taxon>
        <taxon>Dikarya</taxon>
        <taxon>Ascomycota</taxon>
        <taxon>Pezizomycotina</taxon>
        <taxon>Leotiomycetes</taxon>
        <taxon>Helotiales</taxon>
        <taxon>Mollisiaceae</taxon>
        <taxon>Phialocephala</taxon>
        <taxon>Phialocephala fortinii species complex</taxon>
    </lineage>
</organism>
<feature type="transmembrane region" description="Helical" evidence="7">
    <location>
        <begin position="20"/>
        <end position="46"/>
    </location>
</feature>
<dbReference type="STRING" id="576137.A0A1L7XYA5"/>
<dbReference type="SUPFAM" id="SSF103473">
    <property type="entry name" value="MFS general substrate transporter"/>
    <property type="match status" value="1"/>
</dbReference>
<dbReference type="Pfam" id="PF07690">
    <property type="entry name" value="MFS_1"/>
    <property type="match status" value="1"/>
</dbReference>
<evidence type="ECO:0000256" key="2">
    <source>
        <dbReference type="ARBA" id="ARBA00022448"/>
    </source>
</evidence>
<evidence type="ECO:0000313" key="9">
    <source>
        <dbReference type="EMBL" id="CZR69989.1"/>
    </source>
</evidence>
<feature type="transmembrane region" description="Helical" evidence="7">
    <location>
        <begin position="269"/>
        <end position="290"/>
    </location>
</feature>
<proteinExistence type="predicted"/>
<evidence type="ECO:0000256" key="3">
    <source>
        <dbReference type="ARBA" id="ARBA00022692"/>
    </source>
</evidence>
<comment type="subcellular location">
    <subcellularLocation>
        <location evidence="1">Membrane</location>
        <topology evidence="1">Multi-pass membrane protein</topology>
    </subcellularLocation>
</comment>
<dbReference type="PANTHER" id="PTHR23506">
    <property type="entry name" value="GH10249P"/>
    <property type="match status" value="1"/>
</dbReference>
<feature type="compositionally biased region" description="Basic and acidic residues" evidence="6">
    <location>
        <begin position="217"/>
        <end position="229"/>
    </location>
</feature>
<feature type="transmembrane region" description="Helical" evidence="7">
    <location>
        <begin position="361"/>
        <end position="390"/>
    </location>
</feature>
<gene>
    <name evidence="9" type="ORF">PAC_19890</name>
</gene>
<keyword evidence="4 7" id="KW-1133">Transmembrane helix</keyword>
<feature type="transmembrane region" description="Helical" evidence="7">
    <location>
        <begin position="331"/>
        <end position="349"/>
    </location>
</feature>